<dbReference type="PANTHER" id="PTHR33917:SF2">
    <property type="entry name" value="PROTEIN EXECUTER 2, CHLOROPLASTIC"/>
    <property type="match status" value="1"/>
</dbReference>
<dbReference type="AlphaFoldDB" id="A0AA42AXF6"/>
<feature type="region of interest" description="Disordered" evidence="1">
    <location>
        <begin position="321"/>
        <end position="365"/>
    </location>
</feature>
<gene>
    <name evidence="2" type="ORF">MKW94_030534</name>
</gene>
<evidence type="ECO:0008006" key="4">
    <source>
        <dbReference type="Google" id="ProtNLM"/>
    </source>
</evidence>
<sequence>MVVASGLGLHNANPIFQMRKPHSDFSLITKKETNLRFFCSIPQKTQTFRKSRNLSNKSFCCRCSNSSSSPTEWDWSRWNQRFSEIEETESISSVLKYQLRDAVDKEDFEEAVKLKRAIAEATSKDSVAEIMSQLKNAIDEERYHDASKLCRISGSNLVGWWVGCSKDFDDPFGRVVRITPGVGRFVAKSYTPRQLVTKSSGTPLFEIFVVKDANDRYIQQAVFLRRNKGSKTVSPLSSSSTSPSKVSENPSTVNSENATDKTVDNEEDEPHKSQDTKSVNIRDTSEEGIKGVINFLKDKIPGLKLKVMNVNVSEEIIEDGESLEQLVQDNETEKTDASETSEDETESLDEVLPEGIQLREGPSTRNESRSLAMKLFIGGVLHNKDDIPLKDDFVRSPAEVRDMEKDSFILHIPEKVVDAEIGDMEVSEVKLATVAAEGVSELMPLDVAKAFWSVDKVPSKIRKDIREIVKLAVSQAQKHNRLSTNTNFSRITSNDDSDPFTGLYIGAFGPYGPEVVQLTRKFGYWNSTDDAENVEFFEYVEAVKLTGDLNVPAGEVTFRAKIGKVNRNTNRGAFPDELGVVASYKGQGRIAEFGFRNPQWVDGELLQLRGKGMGPYIKGADLGFLYVVPEQSFLVLFSRLKLPE</sequence>
<name>A0AA42AXF6_PAPNU</name>
<organism evidence="2 3">
    <name type="scientific">Papaver nudicaule</name>
    <name type="common">Iceland poppy</name>
    <dbReference type="NCBI Taxonomy" id="74823"/>
    <lineage>
        <taxon>Eukaryota</taxon>
        <taxon>Viridiplantae</taxon>
        <taxon>Streptophyta</taxon>
        <taxon>Embryophyta</taxon>
        <taxon>Tracheophyta</taxon>
        <taxon>Spermatophyta</taxon>
        <taxon>Magnoliopsida</taxon>
        <taxon>Ranunculales</taxon>
        <taxon>Papaveraceae</taxon>
        <taxon>Papaveroideae</taxon>
        <taxon>Papaver</taxon>
    </lineage>
</organism>
<feature type="compositionally biased region" description="Polar residues" evidence="1">
    <location>
        <begin position="248"/>
        <end position="257"/>
    </location>
</feature>
<protein>
    <recommendedName>
        <fullName evidence="4">Protein EXECUTER 2, chloroplastic</fullName>
    </recommendedName>
</protein>
<feature type="compositionally biased region" description="Basic and acidic residues" evidence="1">
    <location>
        <begin position="258"/>
        <end position="275"/>
    </location>
</feature>
<evidence type="ECO:0000313" key="3">
    <source>
        <dbReference type="Proteomes" id="UP001177140"/>
    </source>
</evidence>
<dbReference type="GO" id="GO:0042651">
    <property type="term" value="C:thylakoid membrane"/>
    <property type="evidence" value="ECO:0007669"/>
    <property type="project" value="TreeGrafter"/>
</dbReference>
<feature type="compositionally biased region" description="Acidic residues" evidence="1">
    <location>
        <begin position="339"/>
        <end position="352"/>
    </location>
</feature>
<feature type="compositionally biased region" description="Low complexity" evidence="1">
    <location>
        <begin position="230"/>
        <end position="247"/>
    </location>
</feature>
<comment type="caution">
    <text evidence="2">The sequence shown here is derived from an EMBL/GenBank/DDBJ whole genome shotgun (WGS) entry which is preliminary data.</text>
</comment>
<dbReference type="Proteomes" id="UP001177140">
    <property type="component" value="Unassembled WGS sequence"/>
</dbReference>
<dbReference type="Pfam" id="PF12014">
    <property type="entry name" value="Cyclin_D1_bind"/>
    <property type="match status" value="1"/>
</dbReference>
<keyword evidence="3" id="KW-1185">Reference proteome</keyword>
<dbReference type="InterPro" id="IPR044680">
    <property type="entry name" value="EX1/2"/>
</dbReference>
<dbReference type="PANTHER" id="PTHR33917">
    <property type="entry name" value="PROTEIN EXECUTER 1, CHLOROPLASTIC"/>
    <property type="match status" value="1"/>
</dbReference>
<accession>A0AA42AXF6</accession>
<proteinExistence type="predicted"/>
<feature type="region of interest" description="Disordered" evidence="1">
    <location>
        <begin position="230"/>
        <end position="283"/>
    </location>
</feature>
<dbReference type="GO" id="GO:0010343">
    <property type="term" value="P:singlet oxygen-mediated programmed cell death"/>
    <property type="evidence" value="ECO:0007669"/>
    <property type="project" value="InterPro"/>
</dbReference>
<evidence type="ECO:0000256" key="1">
    <source>
        <dbReference type="SAM" id="MobiDB-lite"/>
    </source>
</evidence>
<reference evidence="2" key="1">
    <citation type="submission" date="2022-03" db="EMBL/GenBank/DDBJ databases">
        <title>A functionally conserved STORR gene fusion in Papaver species that diverged 16.8 million years ago.</title>
        <authorList>
            <person name="Catania T."/>
        </authorList>
    </citation>
    <scope>NUCLEOTIDE SEQUENCE</scope>
    <source>
        <strain evidence="2">S-191538</strain>
    </source>
</reference>
<evidence type="ECO:0000313" key="2">
    <source>
        <dbReference type="EMBL" id="MCL7043335.1"/>
    </source>
</evidence>
<dbReference type="EMBL" id="JAJJMA010245449">
    <property type="protein sequence ID" value="MCL7043335.1"/>
    <property type="molecule type" value="Genomic_DNA"/>
</dbReference>